<accession>A0A0A8YD86</accession>
<dbReference type="EMBL" id="GBRH01274081">
    <property type="protein sequence ID" value="JAD23814.1"/>
    <property type="molecule type" value="Transcribed_RNA"/>
</dbReference>
<reference evidence="1" key="1">
    <citation type="submission" date="2014-09" db="EMBL/GenBank/DDBJ databases">
        <authorList>
            <person name="Magalhaes I.L.F."/>
            <person name="Oliveira U."/>
            <person name="Santos F.R."/>
            <person name="Vidigal T.H.D.A."/>
            <person name="Brescovit A.D."/>
            <person name="Santos A.J."/>
        </authorList>
    </citation>
    <scope>NUCLEOTIDE SEQUENCE</scope>
    <source>
        <tissue evidence="1">Shoot tissue taken approximately 20 cm above the soil surface</tissue>
    </source>
</reference>
<evidence type="ECO:0000313" key="1">
    <source>
        <dbReference type="EMBL" id="JAD23814.1"/>
    </source>
</evidence>
<name>A0A0A8YD86_ARUDO</name>
<sequence>MVPEASAPP</sequence>
<protein>
    <submittedName>
        <fullName evidence="1">Uncharacterized protein</fullName>
    </submittedName>
</protein>
<proteinExistence type="predicted"/>
<reference evidence="1" key="2">
    <citation type="journal article" date="2015" name="Data Brief">
        <title>Shoot transcriptome of the giant reed, Arundo donax.</title>
        <authorList>
            <person name="Barrero R.A."/>
            <person name="Guerrero F.D."/>
            <person name="Moolhuijzen P."/>
            <person name="Goolsby J.A."/>
            <person name="Tidwell J."/>
            <person name="Bellgard S.E."/>
            <person name="Bellgard M.I."/>
        </authorList>
    </citation>
    <scope>NUCLEOTIDE SEQUENCE</scope>
    <source>
        <tissue evidence="1">Shoot tissue taken approximately 20 cm above the soil surface</tissue>
    </source>
</reference>
<organism evidence="1">
    <name type="scientific">Arundo donax</name>
    <name type="common">Giant reed</name>
    <name type="synonym">Donax arundinaceus</name>
    <dbReference type="NCBI Taxonomy" id="35708"/>
    <lineage>
        <taxon>Eukaryota</taxon>
        <taxon>Viridiplantae</taxon>
        <taxon>Streptophyta</taxon>
        <taxon>Embryophyta</taxon>
        <taxon>Tracheophyta</taxon>
        <taxon>Spermatophyta</taxon>
        <taxon>Magnoliopsida</taxon>
        <taxon>Liliopsida</taxon>
        <taxon>Poales</taxon>
        <taxon>Poaceae</taxon>
        <taxon>PACMAD clade</taxon>
        <taxon>Arundinoideae</taxon>
        <taxon>Arundineae</taxon>
        <taxon>Arundo</taxon>
    </lineage>
</organism>